<dbReference type="Proteomes" id="UP000596742">
    <property type="component" value="Unassembled WGS sequence"/>
</dbReference>
<feature type="domain" description="Reverse transcriptase" evidence="1">
    <location>
        <begin position="1"/>
        <end position="134"/>
    </location>
</feature>
<dbReference type="CDD" id="cd01650">
    <property type="entry name" value="RT_nLTR_like"/>
    <property type="match status" value="1"/>
</dbReference>
<evidence type="ECO:0000313" key="2">
    <source>
        <dbReference type="EMBL" id="VDI42251.1"/>
    </source>
</evidence>
<dbReference type="EMBL" id="UYJE01005990">
    <property type="protein sequence ID" value="VDI42251.1"/>
    <property type="molecule type" value="Genomic_DNA"/>
</dbReference>
<proteinExistence type="predicted"/>
<evidence type="ECO:0000259" key="1">
    <source>
        <dbReference type="PROSITE" id="PS50878"/>
    </source>
</evidence>
<dbReference type="PROSITE" id="PS50878">
    <property type="entry name" value="RT_POL"/>
    <property type="match status" value="1"/>
</dbReference>
<sequence>MYRSYHSDQTHWFSVDAGVKQGCILSPTLFSVYINTLADRINSLECGVHIDDFRLSLLLYADDITLIAPDKESLQRMLNVVTEWCAEWKLSVNIGKTKIVHFRPQSFIRSDFTFRCSGKIINYIDSYKYLGVWMDEHLTFVKNAKELAKAASRSLGALITKTQSMGGMTFKVYNKL</sequence>
<dbReference type="PANTHER" id="PTHR47027:SF26">
    <property type="entry name" value="REVERSE TRANSCRIPTASE DOMAIN-CONTAINING PROTEIN"/>
    <property type="match status" value="1"/>
</dbReference>
<dbReference type="AlphaFoldDB" id="A0A8B6F1C1"/>
<dbReference type="SUPFAM" id="SSF56672">
    <property type="entry name" value="DNA/RNA polymerases"/>
    <property type="match status" value="1"/>
</dbReference>
<dbReference type="InterPro" id="IPR043502">
    <property type="entry name" value="DNA/RNA_pol_sf"/>
</dbReference>
<reference evidence="2" key="1">
    <citation type="submission" date="2018-11" db="EMBL/GenBank/DDBJ databases">
        <authorList>
            <person name="Alioto T."/>
            <person name="Alioto T."/>
        </authorList>
    </citation>
    <scope>NUCLEOTIDE SEQUENCE</scope>
</reference>
<name>A0A8B6F1C1_MYTGA</name>
<accession>A0A8B6F1C1</accession>
<protein>
    <recommendedName>
        <fullName evidence="1">Reverse transcriptase domain-containing protein</fullName>
    </recommendedName>
</protein>
<dbReference type="InterPro" id="IPR043128">
    <property type="entry name" value="Rev_trsase/Diguanyl_cyclase"/>
</dbReference>
<feature type="non-terminal residue" evidence="2">
    <location>
        <position position="176"/>
    </location>
</feature>
<comment type="caution">
    <text evidence="2">The sequence shown here is derived from an EMBL/GenBank/DDBJ whole genome shotgun (WGS) entry which is preliminary data.</text>
</comment>
<dbReference type="PANTHER" id="PTHR47027">
    <property type="entry name" value="REVERSE TRANSCRIPTASE DOMAIN-CONTAINING PROTEIN"/>
    <property type="match status" value="1"/>
</dbReference>
<gene>
    <name evidence="2" type="ORF">MGAL_10B070586</name>
</gene>
<evidence type="ECO:0000313" key="3">
    <source>
        <dbReference type="Proteomes" id="UP000596742"/>
    </source>
</evidence>
<keyword evidence="3" id="KW-1185">Reference proteome</keyword>
<dbReference type="InterPro" id="IPR000477">
    <property type="entry name" value="RT_dom"/>
</dbReference>
<dbReference type="OrthoDB" id="6152719at2759"/>
<organism evidence="2 3">
    <name type="scientific">Mytilus galloprovincialis</name>
    <name type="common">Mediterranean mussel</name>
    <dbReference type="NCBI Taxonomy" id="29158"/>
    <lineage>
        <taxon>Eukaryota</taxon>
        <taxon>Metazoa</taxon>
        <taxon>Spiralia</taxon>
        <taxon>Lophotrochozoa</taxon>
        <taxon>Mollusca</taxon>
        <taxon>Bivalvia</taxon>
        <taxon>Autobranchia</taxon>
        <taxon>Pteriomorphia</taxon>
        <taxon>Mytilida</taxon>
        <taxon>Mytiloidea</taxon>
        <taxon>Mytilidae</taxon>
        <taxon>Mytilinae</taxon>
        <taxon>Mytilus</taxon>
    </lineage>
</organism>
<dbReference type="Gene3D" id="3.30.70.270">
    <property type="match status" value="1"/>
</dbReference>
<dbReference type="Pfam" id="PF00078">
    <property type="entry name" value="RVT_1"/>
    <property type="match status" value="1"/>
</dbReference>